<name>D1PV93_9BACT</name>
<organism evidence="1 2">
    <name type="scientific">Hallella bergensis DSM 17361</name>
    <dbReference type="NCBI Taxonomy" id="585502"/>
    <lineage>
        <taxon>Bacteria</taxon>
        <taxon>Pseudomonadati</taxon>
        <taxon>Bacteroidota</taxon>
        <taxon>Bacteroidia</taxon>
        <taxon>Bacteroidales</taxon>
        <taxon>Prevotellaceae</taxon>
        <taxon>Hallella</taxon>
    </lineage>
</organism>
<keyword evidence="2" id="KW-1185">Reference proteome</keyword>
<gene>
    <name evidence="1" type="ORF">HMPREF0645_0878</name>
</gene>
<comment type="caution">
    <text evidence="1">The sequence shown here is derived from an EMBL/GenBank/DDBJ whole genome shotgun (WGS) entry which is preliminary data.</text>
</comment>
<proteinExistence type="predicted"/>
<protein>
    <submittedName>
        <fullName evidence="1">Uncharacterized protein</fullName>
    </submittedName>
</protein>
<evidence type="ECO:0000313" key="2">
    <source>
        <dbReference type="Proteomes" id="UP000003160"/>
    </source>
</evidence>
<dbReference type="Proteomes" id="UP000003160">
    <property type="component" value="Unassembled WGS sequence"/>
</dbReference>
<evidence type="ECO:0000313" key="1">
    <source>
        <dbReference type="EMBL" id="EFA44813.1"/>
    </source>
</evidence>
<accession>D1PV93</accession>
<dbReference type="HOGENOM" id="CLU_3255683_0_0_10"/>
<dbReference type="AlphaFoldDB" id="D1PV93"/>
<dbReference type="EMBL" id="ACKS01000034">
    <property type="protein sequence ID" value="EFA44813.1"/>
    <property type="molecule type" value="Genomic_DNA"/>
</dbReference>
<sequence>MGNAPNRELSLPVDLISSILLADFKYFFELCHEFAHSKDFIT</sequence>
<reference evidence="1 2" key="1">
    <citation type="submission" date="2009-10" db="EMBL/GenBank/DDBJ databases">
        <authorList>
            <person name="Qin X."/>
            <person name="Bachman B."/>
            <person name="Battles P."/>
            <person name="Bell A."/>
            <person name="Bess C."/>
            <person name="Bickham C."/>
            <person name="Chaboub L."/>
            <person name="Chen D."/>
            <person name="Coyle M."/>
            <person name="Deiros D.R."/>
            <person name="Dinh H."/>
            <person name="Forbes L."/>
            <person name="Fowler G."/>
            <person name="Francisco L."/>
            <person name="Fu Q."/>
            <person name="Gubbala S."/>
            <person name="Hale W."/>
            <person name="Han Y."/>
            <person name="Hemphill L."/>
            <person name="Highlander S.K."/>
            <person name="Hirani K."/>
            <person name="Hogues M."/>
            <person name="Jackson L."/>
            <person name="Jakkamsetti A."/>
            <person name="Javaid M."/>
            <person name="Jiang H."/>
            <person name="Korchina V."/>
            <person name="Kovar C."/>
            <person name="Lara F."/>
            <person name="Lee S."/>
            <person name="Mata R."/>
            <person name="Mathew T."/>
            <person name="Moen C."/>
            <person name="Morales K."/>
            <person name="Munidasa M."/>
            <person name="Nazareth L."/>
            <person name="Ngo R."/>
            <person name="Nguyen L."/>
            <person name="Okwuonu G."/>
            <person name="Ongeri F."/>
            <person name="Patil S."/>
            <person name="Petrosino J."/>
            <person name="Pham C."/>
            <person name="Pham P."/>
            <person name="Pu L.-L."/>
            <person name="Puazo M."/>
            <person name="Raj R."/>
            <person name="Reid J."/>
            <person name="Rouhana J."/>
            <person name="Saada N."/>
            <person name="Shang Y."/>
            <person name="Simmons D."/>
            <person name="Thornton R."/>
            <person name="Warren J."/>
            <person name="Weissenberger G."/>
            <person name="Zhang J."/>
            <person name="Zhang L."/>
            <person name="Zhou C."/>
            <person name="Zhu D."/>
            <person name="Muzny D."/>
            <person name="Worley K."/>
            <person name="Gibbs R."/>
        </authorList>
    </citation>
    <scope>NUCLEOTIDE SEQUENCE [LARGE SCALE GENOMIC DNA]</scope>
    <source>
        <strain evidence="1 2">DSM 17361</strain>
    </source>
</reference>